<evidence type="ECO:0000256" key="3">
    <source>
        <dbReference type="ARBA" id="ARBA00022705"/>
    </source>
</evidence>
<keyword evidence="2 8" id="KW-0963">Cytoplasm</keyword>
<dbReference type="PANTHER" id="PTHR30050:SF2">
    <property type="entry name" value="CHROMOSOMAL REPLICATION INITIATOR PROTEIN DNAA"/>
    <property type="match status" value="1"/>
</dbReference>
<dbReference type="HAMAP" id="MF_00377">
    <property type="entry name" value="DnaA_bact"/>
    <property type="match status" value="1"/>
</dbReference>
<dbReference type="Pfam" id="PF08299">
    <property type="entry name" value="Bac_DnaA_C"/>
    <property type="match status" value="1"/>
</dbReference>
<dbReference type="Gene3D" id="3.30.300.180">
    <property type="match status" value="1"/>
</dbReference>
<dbReference type="InterPro" id="IPR003593">
    <property type="entry name" value="AAA+_ATPase"/>
</dbReference>
<keyword evidence="5 8" id="KW-0067">ATP-binding</keyword>
<evidence type="ECO:0000256" key="11">
    <source>
        <dbReference type="RuleBase" id="RU004227"/>
    </source>
</evidence>
<dbReference type="SUPFAM" id="SSF48295">
    <property type="entry name" value="TrpR-like"/>
    <property type="match status" value="1"/>
</dbReference>
<dbReference type="InterPro" id="IPR027417">
    <property type="entry name" value="P-loop_NTPase"/>
</dbReference>
<keyword evidence="7 8" id="KW-0238">DNA-binding</keyword>
<feature type="binding site" evidence="8">
    <location>
        <position position="155"/>
    </location>
    <ligand>
        <name>ATP</name>
        <dbReference type="ChEBI" id="CHEBI:30616"/>
    </ligand>
</feature>
<comment type="caution">
    <text evidence="8">Lacks conserved residue(s) required for the propagation of feature annotation.</text>
</comment>
<dbReference type="GO" id="GO:0005886">
    <property type="term" value="C:plasma membrane"/>
    <property type="evidence" value="ECO:0007669"/>
    <property type="project" value="TreeGrafter"/>
</dbReference>
<sequence length="452" mass="51903">MAVNSYDQIWQETLDAVHARHFFSEDTFNDWVRKTTLFKIENNEAYVAYRSMITKNIIAQPEAHTLFESTLSKVWGDAVSIRFIDYHDMEKLMPEEIVKQRTSEMIQSHFDPHYTFESFVEGKSNQEAYAACMSCCTQARHLYNPIMLYGNSGLGKTHLLHAIGNYLQKEKPEVKVFYAYSGDLVSILLDAMKTKSVHGNTVEMVQSQLIDNDYFLIDDIQNLTQSSSQEVFFKVYNALIAKNAQIVITSDMHPNQLSGLQSRLVSRFAQGLIVNIQKPEFDTARAILQMKLKGYEESHDVTDEVIDFLAHKFSDDVRKLEGSLNKLIFSATIENPDVIDIDFARKILDDEIIQSKPDHLSPNKIKKEVSKFYGLSYAAIEGKSRLRKLVTARHMIVYLTREILGSSWTAIGQELGNRDHSTIKSSYERGRRLMETDEAFRMACEKIRSQLE</sequence>
<dbReference type="GO" id="GO:0008289">
    <property type="term" value="F:lipid binding"/>
    <property type="evidence" value="ECO:0007669"/>
    <property type="project" value="UniProtKB-KW"/>
</dbReference>
<evidence type="ECO:0000256" key="6">
    <source>
        <dbReference type="ARBA" id="ARBA00023121"/>
    </source>
</evidence>
<comment type="function">
    <text evidence="8 10">Plays an essential role in the initiation and regulation of chromosomal replication. ATP-DnaA binds to the origin of replication (oriC) to initiate formation of the DNA replication initiation complex once per cell cycle. Binds the DnaA box (a 9 base pair repeat at the origin) and separates the double-stranded (ds)DNA. Forms a right-handed helical filament on oriC DNA; dsDNA binds to the exterior of the filament while single-stranded (ss)DNA is stabiized in the filament's interior. The ATP-DnaA-oriC complex binds and stabilizes one strand of the AT-rich DNA unwinding element (DUE), permitting loading of DNA polymerase. After initiation quickly degrades to an ADP-DnaA complex that is not apt for DNA replication. Binds acidic phospholipids.</text>
</comment>
<dbReference type="InterPro" id="IPR013317">
    <property type="entry name" value="DnaA_dom"/>
</dbReference>
<evidence type="ECO:0000313" key="15">
    <source>
        <dbReference type="Proteomes" id="UP000539953"/>
    </source>
</evidence>
<dbReference type="InterPro" id="IPR013159">
    <property type="entry name" value="DnaA_C"/>
</dbReference>
<dbReference type="Gene3D" id="3.40.50.300">
    <property type="entry name" value="P-loop containing nucleotide triphosphate hydrolases"/>
    <property type="match status" value="1"/>
</dbReference>
<dbReference type="SMART" id="SM00382">
    <property type="entry name" value="AAA"/>
    <property type="match status" value="1"/>
</dbReference>
<dbReference type="Gene3D" id="1.10.1750.10">
    <property type="match status" value="1"/>
</dbReference>
<dbReference type="AlphaFoldDB" id="A0A7W8FYC0"/>
<keyword evidence="6 8" id="KW-0446">Lipid-binding</keyword>
<keyword evidence="3 8" id="KW-0235">DNA replication</keyword>
<protein>
    <recommendedName>
        <fullName evidence="8 9">Chromosomal replication initiator protein DnaA</fullName>
    </recommendedName>
</protein>
<dbReference type="GO" id="GO:0003688">
    <property type="term" value="F:DNA replication origin binding"/>
    <property type="evidence" value="ECO:0007669"/>
    <property type="project" value="UniProtKB-UniRule"/>
</dbReference>
<comment type="caution">
    <text evidence="14">The sequence shown here is derived from an EMBL/GenBank/DDBJ whole genome shotgun (WGS) entry which is preliminary data.</text>
</comment>
<reference evidence="14 15" key="1">
    <citation type="submission" date="2020-08" db="EMBL/GenBank/DDBJ databases">
        <title>Genomic Encyclopedia of Type Strains, Phase IV (KMG-IV): sequencing the most valuable type-strain genomes for metagenomic binning, comparative biology and taxonomic classification.</title>
        <authorList>
            <person name="Goeker M."/>
        </authorList>
    </citation>
    <scope>NUCLEOTIDE SEQUENCE [LARGE SCALE GENOMIC DNA]</scope>
    <source>
        <strain evidence="14 15">DSM 25799</strain>
    </source>
</reference>
<feature type="region of interest" description="Domain I, interacts with DnaA modulators" evidence="8">
    <location>
        <begin position="1"/>
        <end position="102"/>
    </location>
</feature>
<dbReference type="GO" id="GO:0006275">
    <property type="term" value="P:regulation of DNA replication"/>
    <property type="evidence" value="ECO:0007669"/>
    <property type="project" value="UniProtKB-UniRule"/>
</dbReference>
<evidence type="ECO:0000256" key="2">
    <source>
        <dbReference type="ARBA" id="ARBA00022490"/>
    </source>
</evidence>
<dbReference type="PRINTS" id="PR00051">
    <property type="entry name" value="DNAA"/>
</dbReference>
<evidence type="ECO:0000313" key="14">
    <source>
        <dbReference type="EMBL" id="MBB5183847.1"/>
    </source>
</evidence>
<dbReference type="SUPFAM" id="SSF52540">
    <property type="entry name" value="P-loop containing nucleoside triphosphate hydrolases"/>
    <property type="match status" value="1"/>
</dbReference>
<evidence type="ECO:0000256" key="7">
    <source>
        <dbReference type="ARBA" id="ARBA00023125"/>
    </source>
</evidence>
<keyword evidence="15" id="KW-1185">Reference proteome</keyword>
<dbReference type="InterPro" id="IPR038454">
    <property type="entry name" value="DnaA_N_sf"/>
</dbReference>
<dbReference type="GO" id="GO:0005524">
    <property type="term" value="F:ATP binding"/>
    <property type="evidence" value="ECO:0007669"/>
    <property type="project" value="UniProtKB-UniRule"/>
</dbReference>
<evidence type="ECO:0000256" key="9">
    <source>
        <dbReference type="NCBIfam" id="TIGR00362"/>
    </source>
</evidence>
<dbReference type="RefSeq" id="WP_183329143.1">
    <property type="nucleotide sequence ID" value="NZ_JACHHK010000009.1"/>
</dbReference>
<dbReference type="InterPro" id="IPR001957">
    <property type="entry name" value="Chromosome_initiator_DnaA"/>
</dbReference>
<feature type="binding site" evidence="8">
    <location>
        <position position="153"/>
    </location>
    <ligand>
        <name>ATP</name>
        <dbReference type="ChEBI" id="CHEBI:30616"/>
    </ligand>
</feature>
<dbReference type="CDD" id="cd00009">
    <property type="entry name" value="AAA"/>
    <property type="match status" value="1"/>
</dbReference>
<feature type="binding site" evidence="8">
    <location>
        <position position="156"/>
    </location>
    <ligand>
        <name>ATP</name>
        <dbReference type="ChEBI" id="CHEBI:30616"/>
    </ligand>
</feature>
<dbReference type="InterPro" id="IPR020591">
    <property type="entry name" value="Chromosome_initiator_DnaA-like"/>
</dbReference>
<dbReference type="Pfam" id="PF00308">
    <property type="entry name" value="Bac_DnaA"/>
    <property type="match status" value="1"/>
</dbReference>
<evidence type="ECO:0000256" key="8">
    <source>
        <dbReference type="HAMAP-Rule" id="MF_00377"/>
    </source>
</evidence>
<organism evidence="14 15">
    <name type="scientific">Catenisphaera adipataccumulans</name>
    <dbReference type="NCBI Taxonomy" id="700500"/>
    <lineage>
        <taxon>Bacteria</taxon>
        <taxon>Bacillati</taxon>
        <taxon>Bacillota</taxon>
        <taxon>Erysipelotrichia</taxon>
        <taxon>Erysipelotrichales</taxon>
        <taxon>Erysipelotrichaceae</taxon>
        <taxon>Catenisphaera</taxon>
    </lineage>
</organism>
<name>A0A7W8FYC0_9FIRM</name>
<comment type="subcellular location">
    <subcellularLocation>
        <location evidence="8">Cytoplasm</location>
    </subcellularLocation>
</comment>
<feature type="binding site" evidence="8">
    <location>
        <position position="157"/>
    </location>
    <ligand>
        <name>ATP</name>
        <dbReference type="ChEBI" id="CHEBI:30616"/>
    </ligand>
</feature>
<feature type="domain" description="AAA+ ATPase" evidence="12">
    <location>
        <begin position="142"/>
        <end position="358"/>
    </location>
</feature>
<dbReference type="Gene3D" id="1.10.8.60">
    <property type="match status" value="1"/>
</dbReference>
<evidence type="ECO:0000256" key="1">
    <source>
        <dbReference type="ARBA" id="ARBA00006583"/>
    </source>
</evidence>
<comment type="subunit">
    <text evidence="8">Oligomerizes as a right-handed, spiral filament on DNA at oriC.</text>
</comment>
<evidence type="ECO:0000259" key="13">
    <source>
        <dbReference type="SMART" id="SM00760"/>
    </source>
</evidence>
<dbReference type="InterPro" id="IPR010921">
    <property type="entry name" value="Trp_repressor/repl_initiator"/>
</dbReference>
<accession>A0A7W8FYC0</accession>
<proteinExistence type="inferred from homology"/>
<evidence type="ECO:0000256" key="5">
    <source>
        <dbReference type="ARBA" id="ARBA00022840"/>
    </source>
</evidence>
<dbReference type="CDD" id="cd06571">
    <property type="entry name" value="Bac_DnaA_C"/>
    <property type="match status" value="1"/>
</dbReference>
<dbReference type="SMART" id="SM00760">
    <property type="entry name" value="Bac_DnaA_C"/>
    <property type="match status" value="1"/>
</dbReference>
<feature type="domain" description="Chromosomal replication initiator DnaA C-terminal" evidence="13">
    <location>
        <begin position="361"/>
        <end position="430"/>
    </location>
</feature>
<feature type="region of interest" description="Domain IV, binds dsDNA" evidence="8">
    <location>
        <begin position="332"/>
        <end position="452"/>
    </location>
</feature>
<dbReference type="Proteomes" id="UP000539953">
    <property type="component" value="Unassembled WGS sequence"/>
</dbReference>
<evidence type="ECO:0000256" key="10">
    <source>
        <dbReference type="RuleBase" id="RU000577"/>
    </source>
</evidence>
<dbReference type="EMBL" id="JACHHK010000009">
    <property type="protein sequence ID" value="MBB5183847.1"/>
    <property type="molecule type" value="Genomic_DNA"/>
</dbReference>
<evidence type="ECO:0000259" key="12">
    <source>
        <dbReference type="SMART" id="SM00382"/>
    </source>
</evidence>
<dbReference type="PANTHER" id="PTHR30050">
    <property type="entry name" value="CHROMOSOMAL REPLICATION INITIATOR PROTEIN DNAA"/>
    <property type="match status" value="1"/>
</dbReference>
<comment type="domain">
    <text evidence="8">Domain I is involved in oligomerization and binding regulators, domain II is flexibile and of varying length in different bacteria, domain III forms the AAA+ region, while domain IV binds dsDNA.</text>
</comment>
<comment type="similarity">
    <text evidence="1 8 11">Belongs to the DnaA family.</text>
</comment>
<evidence type="ECO:0000256" key="4">
    <source>
        <dbReference type="ARBA" id="ARBA00022741"/>
    </source>
</evidence>
<dbReference type="GO" id="GO:0006270">
    <property type="term" value="P:DNA replication initiation"/>
    <property type="evidence" value="ECO:0007669"/>
    <property type="project" value="UniProtKB-UniRule"/>
</dbReference>
<dbReference type="NCBIfam" id="TIGR00362">
    <property type="entry name" value="DnaA"/>
    <property type="match status" value="1"/>
</dbReference>
<keyword evidence="4 8" id="KW-0547">Nucleotide-binding</keyword>
<dbReference type="GO" id="GO:0005737">
    <property type="term" value="C:cytoplasm"/>
    <property type="evidence" value="ECO:0007669"/>
    <property type="project" value="UniProtKB-SubCell"/>
</dbReference>
<gene>
    <name evidence="8" type="primary">dnaA</name>
    <name evidence="14" type="ORF">HNQ47_001894</name>
</gene>